<accession>A0A084VFP7</accession>
<dbReference type="VEuPathDB" id="VectorBase:ASIC003952"/>
<protein>
    <submittedName>
        <fullName evidence="2 3">Uncharacterized protein</fullName>
    </submittedName>
</protein>
<evidence type="ECO:0000313" key="3">
    <source>
        <dbReference type="EnsemblMetazoa" id="ASIC003952-PA"/>
    </source>
</evidence>
<dbReference type="EnsemblMetazoa" id="ASIC003952-RA">
    <property type="protein sequence ID" value="ASIC003952-PA"/>
    <property type="gene ID" value="ASIC003952"/>
</dbReference>
<evidence type="ECO:0000256" key="1">
    <source>
        <dbReference type="SAM" id="MobiDB-lite"/>
    </source>
</evidence>
<gene>
    <name evidence="2" type="ORF">ZHAS_00003952</name>
</gene>
<proteinExistence type="predicted"/>
<dbReference type="EMBL" id="KE524793">
    <property type="protein sequence ID" value="KFB36791.1"/>
    <property type="molecule type" value="Genomic_DNA"/>
</dbReference>
<dbReference type="EMBL" id="ATLV01012454">
    <property type="status" value="NOT_ANNOTATED_CDS"/>
    <property type="molecule type" value="Genomic_DNA"/>
</dbReference>
<reference evidence="3" key="2">
    <citation type="submission" date="2020-05" db="UniProtKB">
        <authorList>
            <consortium name="EnsemblMetazoa"/>
        </authorList>
    </citation>
    <scope>IDENTIFICATION</scope>
</reference>
<keyword evidence="4" id="KW-1185">Reference proteome</keyword>
<organism evidence="2">
    <name type="scientific">Anopheles sinensis</name>
    <name type="common">Mosquito</name>
    <dbReference type="NCBI Taxonomy" id="74873"/>
    <lineage>
        <taxon>Eukaryota</taxon>
        <taxon>Metazoa</taxon>
        <taxon>Ecdysozoa</taxon>
        <taxon>Arthropoda</taxon>
        <taxon>Hexapoda</taxon>
        <taxon>Insecta</taxon>
        <taxon>Pterygota</taxon>
        <taxon>Neoptera</taxon>
        <taxon>Endopterygota</taxon>
        <taxon>Diptera</taxon>
        <taxon>Nematocera</taxon>
        <taxon>Culicoidea</taxon>
        <taxon>Culicidae</taxon>
        <taxon>Anophelinae</taxon>
        <taxon>Anopheles</taxon>
    </lineage>
</organism>
<feature type="region of interest" description="Disordered" evidence="1">
    <location>
        <begin position="62"/>
        <end position="92"/>
    </location>
</feature>
<dbReference type="Proteomes" id="UP000030765">
    <property type="component" value="Unassembled WGS sequence"/>
</dbReference>
<sequence>MATTTMPPPPPPRAQLSQAMLRPRALNYPPNCRHAATDKGLHLPSQAPCTKTRNVDAKLTGLSFPGSGVTHPSPITTRSPRQPGIMHLQPPP</sequence>
<name>A0A084VFP7_ANOSI</name>
<dbReference type="AlphaFoldDB" id="A0A084VFP7"/>
<evidence type="ECO:0000313" key="4">
    <source>
        <dbReference type="Proteomes" id="UP000030765"/>
    </source>
</evidence>
<reference evidence="2 4" key="1">
    <citation type="journal article" date="2014" name="BMC Genomics">
        <title>Genome sequence of Anopheles sinensis provides insight into genetics basis of mosquito competence for malaria parasites.</title>
        <authorList>
            <person name="Zhou D."/>
            <person name="Zhang D."/>
            <person name="Ding G."/>
            <person name="Shi L."/>
            <person name="Hou Q."/>
            <person name="Ye Y."/>
            <person name="Xu Y."/>
            <person name="Zhou H."/>
            <person name="Xiong C."/>
            <person name="Li S."/>
            <person name="Yu J."/>
            <person name="Hong S."/>
            <person name="Yu X."/>
            <person name="Zou P."/>
            <person name="Chen C."/>
            <person name="Chang X."/>
            <person name="Wang W."/>
            <person name="Lv Y."/>
            <person name="Sun Y."/>
            <person name="Ma L."/>
            <person name="Shen B."/>
            <person name="Zhu C."/>
        </authorList>
    </citation>
    <scope>NUCLEOTIDE SEQUENCE [LARGE SCALE GENOMIC DNA]</scope>
</reference>
<evidence type="ECO:0000313" key="2">
    <source>
        <dbReference type="EMBL" id="KFB36791.1"/>
    </source>
</evidence>